<evidence type="ECO:0000313" key="2">
    <source>
        <dbReference type="EMBL" id="MFB9823642.1"/>
    </source>
</evidence>
<dbReference type="Proteomes" id="UP001589595">
    <property type="component" value="Unassembled WGS sequence"/>
</dbReference>
<feature type="transmembrane region" description="Helical" evidence="1">
    <location>
        <begin position="353"/>
        <end position="375"/>
    </location>
</feature>
<keyword evidence="1" id="KW-0472">Membrane</keyword>
<name>A0ABD5MQX9_9EURY</name>
<protein>
    <submittedName>
        <fullName evidence="2">Uncharacterized protein</fullName>
    </submittedName>
</protein>
<accession>A0ABD5MQX9</accession>
<organism evidence="2 3">
    <name type="scientific">Halobaculum roseum</name>
    <dbReference type="NCBI Taxonomy" id="2175149"/>
    <lineage>
        <taxon>Archaea</taxon>
        <taxon>Methanobacteriati</taxon>
        <taxon>Methanobacteriota</taxon>
        <taxon>Stenosarchaea group</taxon>
        <taxon>Halobacteria</taxon>
        <taxon>Halobacteriales</taxon>
        <taxon>Haloferacaceae</taxon>
        <taxon>Halobaculum</taxon>
    </lineage>
</organism>
<dbReference type="RefSeq" id="WP_222923980.1">
    <property type="nucleotide sequence ID" value="NZ_CP082289.1"/>
</dbReference>
<evidence type="ECO:0000256" key="1">
    <source>
        <dbReference type="SAM" id="Phobius"/>
    </source>
</evidence>
<reference evidence="2" key="1">
    <citation type="submission" date="2024-09" db="EMBL/GenBank/DDBJ databases">
        <authorList>
            <person name="Sun Q."/>
        </authorList>
    </citation>
    <scope>NUCLEOTIDE SEQUENCE [LARGE SCALE GENOMIC DNA]</scope>
    <source>
        <strain evidence="2">JCM 31273</strain>
    </source>
</reference>
<keyword evidence="1" id="KW-0812">Transmembrane</keyword>
<feature type="transmembrane region" description="Helical" evidence="1">
    <location>
        <begin position="316"/>
        <end position="333"/>
    </location>
</feature>
<comment type="caution">
    <text evidence="2">The sequence shown here is derived from an EMBL/GenBank/DDBJ whole genome shotgun (WGS) entry which is preliminary data.</text>
</comment>
<dbReference type="AlphaFoldDB" id="A0ABD5MQX9"/>
<sequence>MILADEADVLEEAFFRADVSDVSALEYREQDLEDYAEYLHIERDILPDIRPYFSISEEQRCEQHGIPTTSCGCGESRQVQAAIYHLDPEALVEDWVAAVRDSDTFDSIELEKIDSTRYVLKAWLDRTKITFQCFFDGDEMERHDFKPQAMEFGVSFFGDQQVVEREHRYSWREFLEDDFRDTITTDVKHLKEAIGSDFYEYRPLEEFRDRVRQSLRDYFSESGYEVRREVGEVCAVETTQYGIDTGKTDFAARRDGSKFIVCHCEKTPGWHVHHFSDGRIESAEQTPIIEDMTEKIEGKINTYQDIRLNKQTASKFVTLLATFFSIGFVVLFLDRLGLISSVLREQFQLGGSLHLIAFGLLIFDALAAIALAAVVTRPYVRDALFSWKIEPFDGDDRTT</sequence>
<dbReference type="EMBL" id="JBHMAJ010000004">
    <property type="protein sequence ID" value="MFB9823642.1"/>
    <property type="molecule type" value="Genomic_DNA"/>
</dbReference>
<dbReference type="GeneID" id="67212991"/>
<keyword evidence="1" id="KW-1133">Transmembrane helix</keyword>
<keyword evidence="3" id="KW-1185">Reference proteome</keyword>
<proteinExistence type="predicted"/>
<evidence type="ECO:0000313" key="3">
    <source>
        <dbReference type="Proteomes" id="UP001589595"/>
    </source>
</evidence>
<gene>
    <name evidence="2" type="ORF">ACFFOL_05510</name>
</gene>